<reference evidence="2" key="1">
    <citation type="submission" date="2019-01" db="EMBL/GenBank/DDBJ databases">
        <title>Anaerobic oxidation of ethane by archaea from a marine hydrocarbon seep.</title>
        <authorList>
            <person name="Musat F."/>
        </authorList>
    </citation>
    <scope>NUCLEOTIDE SEQUENCE [LARGE SCALE GENOMIC DNA]</scope>
</reference>
<protein>
    <submittedName>
        <fullName evidence="1">Uncharacterized protein</fullName>
    </submittedName>
</protein>
<evidence type="ECO:0000313" key="2">
    <source>
        <dbReference type="Proteomes" id="UP000291831"/>
    </source>
</evidence>
<gene>
    <name evidence="1" type="ORF">AEth_00500</name>
</gene>
<evidence type="ECO:0000313" key="1">
    <source>
        <dbReference type="EMBL" id="RZB32489.1"/>
    </source>
</evidence>
<dbReference type="Proteomes" id="UP000291831">
    <property type="component" value="Unassembled WGS sequence"/>
</dbReference>
<organism evidence="1 2">
    <name type="scientific">Candidatus Argoarchaeum ethanivorans</name>
    <dbReference type="NCBI Taxonomy" id="2608793"/>
    <lineage>
        <taxon>Archaea</taxon>
        <taxon>Methanobacteriati</taxon>
        <taxon>Methanobacteriota</taxon>
        <taxon>Stenosarchaea group</taxon>
        <taxon>Methanomicrobia</taxon>
        <taxon>Methanosarcinales</taxon>
        <taxon>Methanosarcinales incertae sedis</taxon>
        <taxon>GOM Arc I cluster</taxon>
        <taxon>Candidatus Argoarchaeum</taxon>
    </lineage>
</organism>
<accession>A0A8B3S4U3</accession>
<dbReference type="AlphaFoldDB" id="A0A8B3S4U3"/>
<comment type="caution">
    <text evidence="1">The sequence shown here is derived from an EMBL/GenBank/DDBJ whole genome shotgun (WGS) entry which is preliminary data.</text>
</comment>
<dbReference type="EMBL" id="RPGO01000007">
    <property type="protein sequence ID" value="RZB32489.1"/>
    <property type="molecule type" value="Genomic_DNA"/>
</dbReference>
<proteinExistence type="predicted"/>
<name>A0A8B3S4U3_9EURY</name>
<sequence>MFLKHTMNIDGKLENLEYVSLRSLEEIEKDVKKVTAQIQDVLKEGL</sequence>